<dbReference type="GO" id="GO:0055037">
    <property type="term" value="C:recycling endosome"/>
    <property type="evidence" value="ECO:0007669"/>
    <property type="project" value="TreeGrafter"/>
</dbReference>
<evidence type="ECO:0000256" key="2">
    <source>
        <dbReference type="SAM" id="Coils"/>
    </source>
</evidence>
<evidence type="ECO:0000313" key="6">
    <source>
        <dbReference type="Proteomes" id="UP000887568"/>
    </source>
</evidence>
<organism evidence="5 6">
    <name type="scientific">Patiria miniata</name>
    <name type="common">Bat star</name>
    <name type="synonym">Asterina miniata</name>
    <dbReference type="NCBI Taxonomy" id="46514"/>
    <lineage>
        <taxon>Eukaryota</taxon>
        <taxon>Metazoa</taxon>
        <taxon>Echinodermata</taxon>
        <taxon>Eleutherozoa</taxon>
        <taxon>Asterozoa</taxon>
        <taxon>Asteroidea</taxon>
        <taxon>Valvatacea</taxon>
        <taxon>Valvatida</taxon>
        <taxon>Asterinidae</taxon>
        <taxon>Patiria</taxon>
    </lineage>
</organism>
<evidence type="ECO:0000256" key="3">
    <source>
        <dbReference type="SAM" id="MobiDB-lite"/>
    </source>
</evidence>
<feature type="coiled-coil region" evidence="2">
    <location>
        <begin position="143"/>
        <end position="186"/>
    </location>
</feature>
<accession>A0A913ZX87</accession>
<name>A0A913ZX87_PATMI</name>
<dbReference type="InterPro" id="IPR011993">
    <property type="entry name" value="PH-like_dom_sf"/>
</dbReference>
<dbReference type="SUPFAM" id="SSF50729">
    <property type="entry name" value="PH domain-like"/>
    <property type="match status" value="1"/>
</dbReference>
<evidence type="ECO:0000259" key="4">
    <source>
        <dbReference type="PROSITE" id="PS50003"/>
    </source>
</evidence>
<dbReference type="GO" id="GO:0005829">
    <property type="term" value="C:cytosol"/>
    <property type="evidence" value="ECO:0007669"/>
    <property type="project" value="GOC"/>
</dbReference>
<feature type="compositionally biased region" description="Pro residues" evidence="3">
    <location>
        <begin position="206"/>
        <end position="222"/>
    </location>
</feature>
<dbReference type="InterPro" id="IPR045188">
    <property type="entry name" value="Boi1/Boi2-like"/>
</dbReference>
<feature type="domain" description="PH" evidence="4">
    <location>
        <begin position="28"/>
        <end position="129"/>
    </location>
</feature>
<proteinExistence type="predicted"/>
<dbReference type="GO" id="GO:0005802">
    <property type="term" value="C:trans-Golgi network"/>
    <property type="evidence" value="ECO:0007669"/>
    <property type="project" value="TreeGrafter"/>
</dbReference>
<dbReference type="AlphaFoldDB" id="A0A913ZX87"/>
<dbReference type="EnsemblMetazoa" id="XM_038200335.1">
    <property type="protein sequence ID" value="XP_038056263.1"/>
    <property type="gene ID" value="LOC119728203"/>
</dbReference>
<evidence type="ECO:0000313" key="5">
    <source>
        <dbReference type="EnsemblMetazoa" id="XP_038056263.1"/>
    </source>
</evidence>
<dbReference type="GO" id="GO:0001881">
    <property type="term" value="P:receptor recycling"/>
    <property type="evidence" value="ECO:0007669"/>
    <property type="project" value="TreeGrafter"/>
</dbReference>
<reference evidence="5" key="1">
    <citation type="submission" date="2022-11" db="UniProtKB">
        <authorList>
            <consortium name="EnsemblMetazoa"/>
        </authorList>
    </citation>
    <scope>IDENTIFICATION</scope>
</reference>
<dbReference type="PROSITE" id="PS50003">
    <property type="entry name" value="PH_DOMAIN"/>
    <property type="match status" value="1"/>
</dbReference>
<keyword evidence="6" id="KW-1185">Reference proteome</keyword>
<dbReference type="Pfam" id="PF00169">
    <property type="entry name" value="PH"/>
    <property type="match status" value="1"/>
</dbReference>
<keyword evidence="2" id="KW-0175">Coiled coil</keyword>
<dbReference type="GeneID" id="119728203"/>
<dbReference type="PANTHER" id="PTHR22902">
    <property type="entry name" value="SESQUIPEDALIAN"/>
    <property type="match status" value="1"/>
</dbReference>
<feature type="region of interest" description="Disordered" evidence="3">
    <location>
        <begin position="199"/>
        <end position="258"/>
    </location>
</feature>
<dbReference type="InterPro" id="IPR001849">
    <property type="entry name" value="PH_domain"/>
</dbReference>
<dbReference type="RefSeq" id="XP_038056263.1">
    <property type="nucleotide sequence ID" value="XM_038200335.1"/>
</dbReference>
<sequence>MRYSEQELFRMACSATTEATMKGRLFYKGIQQGKLRPVRELQGQAFREREFRLQGNFLFYYKLAEDRRSPEPLGALLLERFTVQREMAAEKGFVFSIAFQEDRERKHFFLAPSAQLCDQWVQAIRSASYEQLKSTWIMLRSKIKRLTDMQQATETQQKQLQQQKLQQQQQQLLQQQQKQQQQLLQQQPQQLLQQQPIAPTMQAAARPPPARPPPPRPPPPQQALPLQPRRNAPPPPPKATTNTSTPQEPAEGLLIDFS</sequence>
<dbReference type="GO" id="GO:0007032">
    <property type="term" value="P:endosome organization"/>
    <property type="evidence" value="ECO:0007669"/>
    <property type="project" value="TreeGrafter"/>
</dbReference>
<evidence type="ECO:0000256" key="1">
    <source>
        <dbReference type="ARBA" id="ARBA00041004"/>
    </source>
</evidence>
<dbReference type="OrthoDB" id="10055808at2759"/>
<dbReference type="Proteomes" id="UP000887568">
    <property type="component" value="Unplaced"/>
</dbReference>
<dbReference type="GO" id="GO:0042147">
    <property type="term" value="P:retrograde transport, endosome to Golgi"/>
    <property type="evidence" value="ECO:0007669"/>
    <property type="project" value="TreeGrafter"/>
</dbReference>
<dbReference type="SMART" id="SM00233">
    <property type="entry name" value="PH"/>
    <property type="match status" value="1"/>
</dbReference>
<dbReference type="GO" id="GO:0005769">
    <property type="term" value="C:early endosome"/>
    <property type="evidence" value="ECO:0007669"/>
    <property type="project" value="TreeGrafter"/>
</dbReference>
<dbReference type="OMA" id="QGNFLFY"/>
<dbReference type="Gene3D" id="2.30.29.30">
    <property type="entry name" value="Pleckstrin-homology domain (PH domain)/Phosphotyrosine-binding domain (PTB)"/>
    <property type="match status" value="1"/>
</dbReference>
<protein>
    <recommendedName>
        <fullName evidence="1">Pleckstrin homology domain-containing family J member 1</fullName>
    </recommendedName>
</protein>
<dbReference type="PANTHER" id="PTHR22902:SF9">
    <property type="entry name" value="PLECKSTRIN HOMOLOGY DOMAIN-CONTAINING FAMILY J MEMBER 1"/>
    <property type="match status" value="1"/>
</dbReference>